<proteinExistence type="predicted"/>
<dbReference type="EMBL" id="KZ805311">
    <property type="protein sequence ID" value="PVI05868.1"/>
    <property type="molecule type" value="Genomic_DNA"/>
</dbReference>
<dbReference type="AlphaFoldDB" id="A0A2V1E5J9"/>
<evidence type="ECO:0000313" key="2">
    <source>
        <dbReference type="Proteomes" id="UP000244855"/>
    </source>
</evidence>
<protein>
    <submittedName>
        <fullName evidence="1">Uncharacterized protein</fullName>
    </submittedName>
</protein>
<keyword evidence="2" id="KW-1185">Reference proteome</keyword>
<reference evidence="1 2" key="1">
    <citation type="journal article" date="2018" name="Sci. Rep.">
        <title>Comparative genomics provides insights into the lifestyle and reveals functional heterogeneity of dark septate endophytic fungi.</title>
        <authorList>
            <person name="Knapp D.G."/>
            <person name="Nemeth J.B."/>
            <person name="Barry K."/>
            <person name="Hainaut M."/>
            <person name="Henrissat B."/>
            <person name="Johnson J."/>
            <person name="Kuo A."/>
            <person name="Lim J.H.P."/>
            <person name="Lipzen A."/>
            <person name="Nolan M."/>
            <person name="Ohm R.A."/>
            <person name="Tamas L."/>
            <person name="Grigoriev I.V."/>
            <person name="Spatafora J.W."/>
            <person name="Nagy L.G."/>
            <person name="Kovacs G.M."/>
        </authorList>
    </citation>
    <scope>NUCLEOTIDE SEQUENCE [LARGE SCALE GENOMIC DNA]</scope>
    <source>
        <strain evidence="1 2">DSE2036</strain>
    </source>
</reference>
<organism evidence="1 2">
    <name type="scientific">Periconia macrospinosa</name>
    <dbReference type="NCBI Taxonomy" id="97972"/>
    <lineage>
        <taxon>Eukaryota</taxon>
        <taxon>Fungi</taxon>
        <taxon>Dikarya</taxon>
        <taxon>Ascomycota</taxon>
        <taxon>Pezizomycotina</taxon>
        <taxon>Dothideomycetes</taxon>
        <taxon>Pleosporomycetidae</taxon>
        <taxon>Pleosporales</taxon>
        <taxon>Massarineae</taxon>
        <taxon>Periconiaceae</taxon>
        <taxon>Periconia</taxon>
    </lineage>
</organism>
<evidence type="ECO:0000313" key="1">
    <source>
        <dbReference type="EMBL" id="PVI05868.1"/>
    </source>
</evidence>
<accession>A0A2V1E5J9</accession>
<gene>
    <name evidence="1" type="ORF">DM02DRAFT_53734</name>
</gene>
<sequence length="176" mass="20764">MGGGRGCELQTFPSLFLRFTNSSTFFYFPTKNGSQGKRGYLCQHLQRLVLPSLLFDLFILDPNPSFFSPLFLCQLRALWSCRCMRVREGNEIERMTWKKMVMDRVRAWFAKSPSCFLCFCFGSKGSRHQAFPSRIGSVFCHMVWIGGGRRRPLKRETFEKPFLYRFYIVLLFFIRE</sequence>
<name>A0A2V1E5J9_9PLEO</name>
<dbReference type="Proteomes" id="UP000244855">
    <property type="component" value="Unassembled WGS sequence"/>
</dbReference>